<dbReference type="Proteomes" id="UP000239047">
    <property type="component" value="Unassembled WGS sequence"/>
</dbReference>
<dbReference type="Pfam" id="PF13671">
    <property type="entry name" value="AAA_33"/>
    <property type="match status" value="1"/>
</dbReference>
<organism evidence="1 2">
    <name type="scientific">Jeotgalibacillus proteolyticus</name>
    <dbReference type="NCBI Taxonomy" id="2082395"/>
    <lineage>
        <taxon>Bacteria</taxon>
        <taxon>Bacillati</taxon>
        <taxon>Bacillota</taxon>
        <taxon>Bacilli</taxon>
        <taxon>Bacillales</taxon>
        <taxon>Caryophanaceae</taxon>
        <taxon>Jeotgalibacillus</taxon>
    </lineage>
</organism>
<evidence type="ECO:0000313" key="2">
    <source>
        <dbReference type="Proteomes" id="UP000239047"/>
    </source>
</evidence>
<accession>A0A2S5GDA9</accession>
<dbReference type="RefSeq" id="WP_104057644.1">
    <property type="nucleotide sequence ID" value="NZ_PREZ01000003.1"/>
</dbReference>
<dbReference type="SUPFAM" id="SSF52540">
    <property type="entry name" value="P-loop containing nucleoside triphosphate hydrolases"/>
    <property type="match status" value="1"/>
</dbReference>
<dbReference type="OrthoDB" id="1649389at2"/>
<protein>
    <recommendedName>
        <fullName evidence="3">Gluconokinase</fullName>
    </recommendedName>
</protein>
<comment type="caution">
    <text evidence="1">The sequence shown here is derived from an EMBL/GenBank/DDBJ whole genome shotgun (WGS) entry which is preliminary data.</text>
</comment>
<proteinExistence type="predicted"/>
<sequence>MPTIYIISGPAGAGKSTLSKKLVSSLPKSARIEGDTVNHMVAGGYLPPWKSPALLELTWRNIADLTVNFIGQRMDVVIDYVAFPDEVKRFKKQVENRVQCRIKYVVLQVDRDELIRRDESRPEEYRMGPRSVELLEQFNRSGVKDCFVLNTTTFHLGELEKLEEIIRREERFFL</sequence>
<name>A0A2S5GDA9_9BACL</name>
<dbReference type="AlphaFoldDB" id="A0A2S5GDA9"/>
<evidence type="ECO:0008006" key="3">
    <source>
        <dbReference type="Google" id="ProtNLM"/>
    </source>
</evidence>
<dbReference type="EMBL" id="PREZ01000003">
    <property type="protein sequence ID" value="PPA70894.1"/>
    <property type="molecule type" value="Genomic_DNA"/>
</dbReference>
<evidence type="ECO:0000313" key="1">
    <source>
        <dbReference type="EMBL" id="PPA70894.1"/>
    </source>
</evidence>
<gene>
    <name evidence="1" type="ORF">C4B60_08900</name>
</gene>
<reference evidence="1 2" key="1">
    <citation type="submission" date="2018-02" db="EMBL/GenBank/DDBJ databases">
        <title>Jeotgalibacillus proteolyticum sp. nov. a protease producing bacterium isolated from ocean sediments of Laizhou Bay.</title>
        <authorList>
            <person name="Li Y."/>
        </authorList>
    </citation>
    <scope>NUCLEOTIDE SEQUENCE [LARGE SCALE GENOMIC DNA]</scope>
    <source>
        <strain evidence="1 2">22-7</strain>
    </source>
</reference>
<dbReference type="InterPro" id="IPR027417">
    <property type="entry name" value="P-loop_NTPase"/>
</dbReference>
<keyword evidence="2" id="KW-1185">Reference proteome</keyword>
<dbReference type="Gene3D" id="3.40.50.300">
    <property type="entry name" value="P-loop containing nucleotide triphosphate hydrolases"/>
    <property type="match status" value="1"/>
</dbReference>